<keyword evidence="4" id="KW-0804">Transcription</keyword>
<evidence type="ECO:0000259" key="7">
    <source>
        <dbReference type="SMART" id="SM01043"/>
    </source>
</evidence>
<dbReference type="Gene3D" id="1.10.10.10">
    <property type="entry name" value="Winged helix-like DNA-binding domain superfamily/Winged helix DNA-binding domain"/>
    <property type="match status" value="1"/>
</dbReference>
<evidence type="ECO:0000313" key="9">
    <source>
        <dbReference type="Proteomes" id="UP000321617"/>
    </source>
</evidence>
<dbReference type="SUPFAM" id="SSF48452">
    <property type="entry name" value="TPR-like"/>
    <property type="match status" value="1"/>
</dbReference>
<keyword evidence="2" id="KW-0805">Transcription regulation</keyword>
<dbReference type="InterPro" id="IPR016032">
    <property type="entry name" value="Sig_transdc_resp-reg_C-effctor"/>
</dbReference>
<feature type="compositionally biased region" description="Low complexity" evidence="5">
    <location>
        <begin position="267"/>
        <end position="281"/>
    </location>
</feature>
<dbReference type="RefSeq" id="WP_147131809.1">
    <property type="nucleotide sequence ID" value="NZ_BAABIJ010000001.1"/>
</dbReference>
<feature type="region of interest" description="Disordered" evidence="5">
    <location>
        <begin position="430"/>
        <end position="453"/>
    </location>
</feature>
<dbReference type="GO" id="GO:0006355">
    <property type="term" value="P:regulation of DNA-templated transcription"/>
    <property type="evidence" value="ECO:0007669"/>
    <property type="project" value="InterPro"/>
</dbReference>
<dbReference type="InterPro" id="IPR027417">
    <property type="entry name" value="P-loop_NTPase"/>
</dbReference>
<evidence type="ECO:0000259" key="6">
    <source>
        <dbReference type="SMART" id="SM00862"/>
    </source>
</evidence>
<protein>
    <submittedName>
        <fullName evidence="8">DNA-binding SARP family transcriptional activator</fullName>
    </submittedName>
</protein>
<feature type="domain" description="Bacterial transcriptional activator" evidence="7">
    <location>
        <begin position="95"/>
        <end position="238"/>
    </location>
</feature>
<dbReference type="AlphaFoldDB" id="A0A562V9N5"/>
<dbReference type="EMBL" id="VLLL01000005">
    <property type="protein sequence ID" value="TWJ14573.1"/>
    <property type="molecule type" value="Genomic_DNA"/>
</dbReference>
<dbReference type="PANTHER" id="PTHR35807:SF1">
    <property type="entry name" value="TRANSCRIPTIONAL REGULATOR REDD"/>
    <property type="match status" value="1"/>
</dbReference>
<gene>
    <name evidence="8" type="ORF">LX16_0258</name>
</gene>
<name>A0A562V9N5_9ACTN</name>
<feature type="domain" description="OmpR/PhoB-type" evidence="6">
    <location>
        <begin position="15"/>
        <end position="88"/>
    </location>
</feature>
<dbReference type="OrthoDB" id="4054020at2"/>
<dbReference type="SUPFAM" id="SSF46894">
    <property type="entry name" value="C-terminal effector domain of the bipartite response regulators"/>
    <property type="match status" value="1"/>
</dbReference>
<feature type="region of interest" description="Disordered" evidence="5">
    <location>
        <begin position="241"/>
        <end position="281"/>
    </location>
</feature>
<evidence type="ECO:0000256" key="2">
    <source>
        <dbReference type="ARBA" id="ARBA00023015"/>
    </source>
</evidence>
<dbReference type="InterPro" id="IPR051677">
    <property type="entry name" value="AfsR-DnrI-RedD_regulator"/>
</dbReference>
<keyword evidence="9" id="KW-1185">Reference proteome</keyword>
<keyword evidence="3 8" id="KW-0238">DNA-binding</keyword>
<organism evidence="8 9">
    <name type="scientific">Stackebrandtia albiflava</name>
    <dbReference type="NCBI Taxonomy" id="406432"/>
    <lineage>
        <taxon>Bacteria</taxon>
        <taxon>Bacillati</taxon>
        <taxon>Actinomycetota</taxon>
        <taxon>Actinomycetes</taxon>
        <taxon>Glycomycetales</taxon>
        <taxon>Glycomycetaceae</taxon>
        <taxon>Stackebrandtia</taxon>
    </lineage>
</organism>
<dbReference type="Pfam" id="PF03704">
    <property type="entry name" value="BTAD"/>
    <property type="match status" value="1"/>
</dbReference>
<dbReference type="InterPro" id="IPR005158">
    <property type="entry name" value="BTAD"/>
</dbReference>
<dbReference type="InterPro" id="IPR011990">
    <property type="entry name" value="TPR-like_helical_dom_sf"/>
</dbReference>
<dbReference type="SMART" id="SM01043">
    <property type="entry name" value="BTAD"/>
    <property type="match status" value="1"/>
</dbReference>
<dbReference type="InterPro" id="IPR036388">
    <property type="entry name" value="WH-like_DNA-bd_sf"/>
</dbReference>
<dbReference type="CDD" id="cd15831">
    <property type="entry name" value="BTAD"/>
    <property type="match status" value="1"/>
</dbReference>
<dbReference type="Proteomes" id="UP000321617">
    <property type="component" value="Unassembled WGS sequence"/>
</dbReference>
<evidence type="ECO:0000313" key="8">
    <source>
        <dbReference type="EMBL" id="TWJ14573.1"/>
    </source>
</evidence>
<dbReference type="InterPro" id="IPR001867">
    <property type="entry name" value="OmpR/PhoB-type_DNA-bd"/>
</dbReference>
<dbReference type="PANTHER" id="PTHR35807">
    <property type="entry name" value="TRANSCRIPTIONAL REGULATOR REDD-RELATED"/>
    <property type="match status" value="1"/>
</dbReference>
<reference evidence="8 9" key="1">
    <citation type="journal article" date="2013" name="Stand. Genomic Sci.">
        <title>Genomic Encyclopedia of Type Strains, Phase I: The one thousand microbial genomes (KMG-I) project.</title>
        <authorList>
            <person name="Kyrpides N.C."/>
            <person name="Woyke T."/>
            <person name="Eisen J.A."/>
            <person name="Garrity G."/>
            <person name="Lilburn T.G."/>
            <person name="Beck B.J."/>
            <person name="Whitman W.B."/>
            <person name="Hugenholtz P."/>
            <person name="Klenk H.P."/>
        </authorList>
    </citation>
    <scope>NUCLEOTIDE SEQUENCE [LARGE SCALE GENOMIC DNA]</scope>
    <source>
        <strain evidence="8 9">DSM 45044</strain>
    </source>
</reference>
<sequence>MHFSVLGPVAVTRDSAPVAVTAGRQLTVLALLLAHFGGTVPVSRILAALWTDRAPANPRKALAWQVSRLRDTLGHPNRILWRDHGYRIDVTGAELDADRFTALLRRAARHHDDPATQAALLDAALALWRGHAYGDLGGHPAFRTAAVRLEELRMTAVEDRNDAMLRLGRHAALIPELAGLIVEHPLRQRLRGQYMLALYRDGRQAEALEAFRHGRAILIAEQGLEPEPALRRLHQDILRRNPSLTRAVSSGEPDGREPGTGGRDVTPAELPAAPRPAPGTDDTAAAIGAALLAGHGRPPLVAVSGPAGADTSALALRAAHSVARHFPDGQLYVDLRGTAADRPPLTVGDVLARLLRSLRARVPAGVTDADELAAHLRSNTAGRRLLIVLDDVPADSGIARLLPASPGSAVLVTGRSAPPGADVHVCLPRSDVGAHPPRSDPATTAARPVPHPLGAPAALALAMTASRLRLQPSP</sequence>
<evidence type="ECO:0000256" key="5">
    <source>
        <dbReference type="SAM" id="MobiDB-lite"/>
    </source>
</evidence>
<dbReference type="GO" id="GO:0003677">
    <property type="term" value="F:DNA binding"/>
    <property type="evidence" value="ECO:0007669"/>
    <property type="project" value="UniProtKB-KW"/>
</dbReference>
<dbReference type="Gene3D" id="1.25.40.10">
    <property type="entry name" value="Tetratricopeptide repeat domain"/>
    <property type="match status" value="1"/>
</dbReference>
<dbReference type="GO" id="GO:0000160">
    <property type="term" value="P:phosphorelay signal transduction system"/>
    <property type="evidence" value="ECO:0007669"/>
    <property type="project" value="InterPro"/>
</dbReference>
<dbReference type="SMART" id="SM00862">
    <property type="entry name" value="Trans_reg_C"/>
    <property type="match status" value="1"/>
</dbReference>
<comment type="caution">
    <text evidence="8">The sequence shown here is derived from an EMBL/GenBank/DDBJ whole genome shotgun (WGS) entry which is preliminary data.</text>
</comment>
<proteinExistence type="inferred from homology"/>
<dbReference type="Gene3D" id="3.40.50.300">
    <property type="entry name" value="P-loop containing nucleotide triphosphate hydrolases"/>
    <property type="match status" value="1"/>
</dbReference>
<accession>A0A562V9N5</accession>
<evidence type="ECO:0000256" key="4">
    <source>
        <dbReference type="ARBA" id="ARBA00023163"/>
    </source>
</evidence>
<evidence type="ECO:0000256" key="1">
    <source>
        <dbReference type="ARBA" id="ARBA00005820"/>
    </source>
</evidence>
<dbReference type="SUPFAM" id="SSF52540">
    <property type="entry name" value="P-loop containing nucleoside triphosphate hydrolases"/>
    <property type="match status" value="1"/>
</dbReference>
<evidence type="ECO:0000256" key="3">
    <source>
        <dbReference type="ARBA" id="ARBA00023125"/>
    </source>
</evidence>
<comment type="similarity">
    <text evidence="1">Belongs to the AfsR/DnrI/RedD regulatory family.</text>
</comment>